<evidence type="ECO:0000313" key="2">
    <source>
        <dbReference type="EnsemblPlants" id="PGSC0003DMT400093038"/>
    </source>
</evidence>
<organism evidence="2 3">
    <name type="scientific">Solanum tuberosum</name>
    <name type="common">Potato</name>
    <dbReference type="NCBI Taxonomy" id="4113"/>
    <lineage>
        <taxon>Eukaryota</taxon>
        <taxon>Viridiplantae</taxon>
        <taxon>Streptophyta</taxon>
        <taxon>Embryophyta</taxon>
        <taxon>Tracheophyta</taxon>
        <taxon>Spermatophyta</taxon>
        <taxon>Magnoliopsida</taxon>
        <taxon>eudicotyledons</taxon>
        <taxon>Gunneridae</taxon>
        <taxon>Pentapetalae</taxon>
        <taxon>asterids</taxon>
        <taxon>lamiids</taxon>
        <taxon>Solanales</taxon>
        <taxon>Solanaceae</taxon>
        <taxon>Solanoideae</taxon>
        <taxon>Solaneae</taxon>
        <taxon>Solanum</taxon>
    </lineage>
</organism>
<evidence type="ECO:0000313" key="3">
    <source>
        <dbReference type="Proteomes" id="UP000011115"/>
    </source>
</evidence>
<dbReference type="Gramene" id="PGSC0003DMT400093038">
    <property type="protein sequence ID" value="PGSC0003DMT400093038"/>
    <property type="gene ID" value="PGSC0003DMG400042609"/>
</dbReference>
<reference evidence="2" key="2">
    <citation type="submission" date="2015-06" db="UniProtKB">
        <authorList>
            <consortium name="EnsemblPlants"/>
        </authorList>
    </citation>
    <scope>IDENTIFICATION</scope>
    <source>
        <strain evidence="2">DM1-3 516 R44</strain>
    </source>
</reference>
<proteinExistence type="predicted"/>
<dbReference type="PaxDb" id="4113-PGSC0003DMT400093038"/>
<evidence type="ECO:0000256" key="1">
    <source>
        <dbReference type="SAM" id="MobiDB-lite"/>
    </source>
</evidence>
<dbReference type="AlphaFoldDB" id="M1DR46"/>
<dbReference type="InParanoid" id="M1DR46"/>
<dbReference type="HOGENOM" id="CLU_1557950_0_0_1"/>
<feature type="compositionally biased region" description="Basic and acidic residues" evidence="1">
    <location>
        <begin position="10"/>
        <end position="23"/>
    </location>
</feature>
<feature type="region of interest" description="Disordered" evidence="1">
    <location>
        <begin position="1"/>
        <end position="24"/>
    </location>
</feature>
<dbReference type="Proteomes" id="UP000011115">
    <property type="component" value="Unassembled WGS sequence"/>
</dbReference>
<keyword evidence="3" id="KW-1185">Reference proteome</keyword>
<sequence>MLAYNTDRGPQPKDRGSTKDRRSWSVNQMHTKNWLSYEPQCGLRSIVLSMDCSAHPRFHVKISKYGPPDLRRGSAVRRSVDDPSSAIFVSTTDATSTGDAQDPLGIRVDPLHNATELNKWSIEGQYQIYADGKALNEYRKVARPITEEHQVLARSLHTFPPSMLCSSNTVLT</sequence>
<name>M1DR46_SOLTU</name>
<protein>
    <submittedName>
        <fullName evidence="2">Uncharacterized protein</fullName>
    </submittedName>
</protein>
<dbReference type="EnsemblPlants" id="PGSC0003DMT400093038">
    <property type="protein sequence ID" value="PGSC0003DMT400093038"/>
    <property type="gene ID" value="PGSC0003DMG400042609"/>
</dbReference>
<accession>M1DR46</accession>
<reference evidence="3" key="1">
    <citation type="journal article" date="2011" name="Nature">
        <title>Genome sequence and analysis of the tuber crop potato.</title>
        <authorList>
            <consortium name="The Potato Genome Sequencing Consortium"/>
        </authorList>
    </citation>
    <scope>NUCLEOTIDE SEQUENCE [LARGE SCALE GENOMIC DNA]</scope>
    <source>
        <strain evidence="3">cv. DM1-3 516 R44</strain>
    </source>
</reference>